<evidence type="ECO:0000313" key="3">
    <source>
        <dbReference type="Proteomes" id="UP000484842"/>
    </source>
</evidence>
<dbReference type="EMBL" id="WBSL01000001">
    <property type="protein sequence ID" value="MPY65566.1"/>
    <property type="molecule type" value="Genomic_DNA"/>
</dbReference>
<dbReference type="AlphaFoldDB" id="A0A7X1NTJ9"/>
<accession>A0A7X1NTJ9</accession>
<reference evidence="2 3" key="1">
    <citation type="submission" date="2019-10" db="EMBL/GenBank/DDBJ databases">
        <title>Deinococcus sp. isolated from soil.</title>
        <authorList>
            <person name="Li Y."/>
            <person name="Wang J."/>
        </authorList>
    </citation>
    <scope>NUCLEOTIDE SEQUENCE [LARGE SCALE GENOMIC DNA]</scope>
    <source>
        <strain evidence="2 3">SDU3-2</strain>
    </source>
</reference>
<dbReference type="Gene3D" id="3.30.450.30">
    <property type="entry name" value="Dynein light chain 2a, cytoplasmic"/>
    <property type="match status" value="1"/>
</dbReference>
<protein>
    <submittedName>
        <fullName evidence="2">Roadblock/LC7 domain-containing protein</fullName>
    </submittedName>
</protein>
<dbReference type="Pfam" id="PF03259">
    <property type="entry name" value="Robl_LC7"/>
    <property type="match status" value="1"/>
</dbReference>
<dbReference type="SUPFAM" id="SSF103196">
    <property type="entry name" value="Roadblock/LC7 domain"/>
    <property type="match status" value="1"/>
</dbReference>
<gene>
    <name evidence="2" type="ORF">F8S09_02505</name>
</gene>
<evidence type="ECO:0000259" key="1">
    <source>
        <dbReference type="SMART" id="SM00960"/>
    </source>
</evidence>
<dbReference type="SMART" id="SM00960">
    <property type="entry name" value="Robl_LC7"/>
    <property type="match status" value="1"/>
</dbReference>
<dbReference type="Proteomes" id="UP000484842">
    <property type="component" value="Unassembled WGS sequence"/>
</dbReference>
<organism evidence="2 3">
    <name type="scientific">Deinococcus terrestris</name>
    <dbReference type="NCBI Taxonomy" id="2651870"/>
    <lineage>
        <taxon>Bacteria</taxon>
        <taxon>Thermotogati</taxon>
        <taxon>Deinococcota</taxon>
        <taxon>Deinococci</taxon>
        <taxon>Deinococcales</taxon>
        <taxon>Deinococcaceae</taxon>
        <taxon>Deinococcus</taxon>
    </lineage>
</organism>
<comment type="caution">
    <text evidence="2">The sequence shown here is derived from an EMBL/GenBank/DDBJ whole genome shotgun (WGS) entry which is preliminary data.</text>
</comment>
<evidence type="ECO:0000313" key="2">
    <source>
        <dbReference type="EMBL" id="MPY65566.1"/>
    </source>
</evidence>
<keyword evidence="3" id="KW-1185">Reference proteome</keyword>
<name>A0A7X1NTJ9_9DEIO</name>
<sequence>MSARFDALRSLPGVVAAALVGPDGLPIELLGEGGDALAAELTALRVSLDRVCRRLGAGEVTRLAFTSERVEVVAVTSGDFVLGVAQTRGTDTRAAQQLLARLALELTDLPRPEFA</sequence>
<proteinExistence type="predicted"/>
<feature type="domain" description="Roadblock/LAMTOR2" evidence="1">
    <location>
        <begin position="1"/>
        <end position="86"/>
    </location>
</feature>
<dbReference type="RefSeq" id="WP_322618454.1">
    <property type="nucleotide sequence ID" value="NZ_WBSL01000001.1"/>
</dbReference>
<dbReference type="InterPro" id="IPR004942">
    <property type="entry name" value="Roadblock/LAMTOR2_dom"/>
</dbReference>